<evidence type="ECO:0000259" key="5">
    <source>
        <dbReference type="PROSITE" id="PS50043"/>
    </source>
</evidence>
<accession>A0A931F6C4</accession>
<name>A0A931F6C4_9ACTN</name>
<dbReference type="PROSITE" id="PS50043">
    <property type="entry name" value="HTH_LUXR_2"/>
    <property type="match status" value="1"/>
</dbReference>
<proteinExistence type="predicted"/>
<dbReference type="Gene3D" id="1.10.10.10">
    <property type="entry name" value="Winged helix-like DNA-binding domain superfamily/Winged helix DNA-binding domain"/>
    <property type="match status" value="1"/>
</dbReference>
<feature type="domain" description="HTH luxR-type" evidence="5">
    <location>
        <begin position="85"/>
        <end position="150"/>
    </location>
</feature>
<gene>
    <name evidence="6" type="ORF">ITP53_54685</name>
</gene>
<dbReference type="AlphaFoldDB" id="A0A931F6C4"/>
<evidence type="ECO:0000256" key="1">
    <source>
        <dbReference type="ARBA" id="ARBA00023015"/>
    </source>
</evidence>
<evidence type="ECO:0000256" key="2">
    <source>
        <dbReference type="ARBA" id="ARBA00023125"/>
    </source>
</evidence>
<feature type="compositionally biased region" description="Low complexity" evidence="4">
    <location>
        <begin position="167"/>
        <end position="177"/>
    </location>
</feature>
<feature type="compositionally biased region" description="Polar residues" evidence="4">
    <location>
        <begin position="178"/>
        <end position="204"/>
    </location>
</feature>
<dbReference type="InterPro" id="IPR036388">
    <property type="entry name" value="WH-like_DNA-bd_sf"/>
</dbReference>
<dbReference type="GO" id="GO:0003677">
    <property type="term" value="F:DNA binding"/>
    <property type="evidence" value="ECO:0007669"/>
    <property type="project" value="UniProtKB-KW"/>
</dbReference>
<organism evidence="6 7">
    <name type="scientific">Nonomuraea cypriaca</name>
    <dbReference type="NCBI Taxonomy" id="1187855"/>
    <lineage>
        <taxon>Bacteria</taxon>
        <taxon>Bacillati</taxon>
        <taxon>Actinomycetota</taxon>
        <taxon>Actinomycetes</taxon>
        <taxon>Streptosporangiales</taxon>
        <taxon>Streptosporangiaceae</taxon>
        <taxon>Nonomuraea</taxon>
    </lineage>
</organism>
<dbReference type="RefSeq" id="WP_236052238.1">
    <property type="nucleotide sequence ID" value="NZ_JADOGI010000453.1"/>
</dbReference>
<dbReference type="GO" id="GO:0006355">
    <property type="term" value="P:regulation of DNA-templated transcription"/>
    <property type="evidence" value="ECO:0007669"/>
    <property type="project" value="InterPro"/>
</dbReference>
<evidence type="ECO:0000256" key="4">
    <source>
        <dbReference type="SAM" id="MobiDB-lite"/>
    </source>
</evidence>
<feature type="region of interest" description="Disordered" evidence="4">
    <location>
        <begin position="167"/>
        <end position="221"/>
    </location>
</feature>
<dbReference type="EMBL" id="JADOGI010000453">
    <property type="protein sequence ID" value="MBF8194557.1"/>
    <property type="molecule type" value="Genomic_DNA"/>
</dbReference>
<dbReference type="Pfam" id="PF00196">
    <property type="entry name" value="GerE"/>
    <property type="match status" value="1"/>
</dbReference>
<dbReference type="InterPro" id="IPR016032">
    <property type="entry name" value="Sig_transdc_resp-reg_C-effctor"/>
</dbReference>
<dbReference type="PANTHER" id="PTHR44688">
    <property type="entry name" value="DNA-BINDING TRANSCRIPTIONAL ACTIVATOR DEVR_DOSR"/>
    <property type="match status" value="1"/>
</dbReference>
<dbReference type="SUPFAM" id="SSF46894">
    <property type="entry name" value="C-terminal effector domain of the bipartite response regulators"/>
    <property type="match status" value="1"/>
</dbReference>
<evidence type="ECO:0000256" key="3">
    <source>
        <dbReference type="ARBA" id="ARBA00023163"/>
    </source>
</evidence>
<keyword evidence="1" id="KW-0805">Transcription regulation</keyword>
<sequence length="221" mass="23330">MGKRLEAEPEFRARLMVDAGQRVRTGAVEFFARNRPLVGHARRAAGEGPGLLRYYWRGADRRLYRVTIEVSRTERGPVTGLEAQRCEPPWGLTQREHEVLTCVAVGMTNPETAARVGCGVRTVATHVENVLAKLRAPTRAAAAALAVAEDALLAPFTERDGFELTTVGRVTGGTSRTPASGDTSSTAGSPGTFNTSGSRGTSSAPAARDSAPGSRGTSSPP</sequence>
<keyword evidence="7" id="KW-1185">Reference proteome</keyword>
<keyword evidence="3" id="KW-0804">Transcription</keyword>
<protein>
    <recommendedName>
        <fullName evidence="5">HTH luxR-type domain-containing protein</fullName>
    </recommendedName>
</protein>
<evidence type="ECO:0000313" key="7">
    <source>
        <dbReference type="Proteomes" id="UP000605361"/>
    </source>
</evidence>
<dbReference type="PANTHER" id="PTHR44688:SF16">
    <property type="entry name" value="DNA-BINDING TRANSCRIPTIONAL ACTIVATOR DEVR_DOSR"/>
    <property type="match status" value="1"/>
</dbReference>
<comment type="caution">
    <text evidence="6">The sequence shown here is derived from an EMBL/GenBank/DDBJ whole genome shotgun (WGS) entry which is preliminary data.</text>
</comment>
<dbReference type="CDD" id="cd06170">
    <property type="entry name" value="LuxR_C_like"/>
    <property type="match status" value="1"/>
</dbReference>
<reference evidence="6" key="1">
    <citation type="submission" date="2020-11" db="EMBL/GenBank/DDBJ databases">
        <title>Whole-genome analyses of Nonomuraea sp. K274.</title>
        <authorList>
            <person name="Veyisoglu A."/>
        </authorList>
    </citation>
    <scope>NUCLEOTIDE SEQUENCE</scope>
    <source>
        <strain evidence="6">K274</strain>
    </source>
</reference>
<keyword evidence="2" id="KW-0238">DNA-binding</keyword>
<dbReference type="SMART" id="SM00421">
    <property type="entry name" value="HTH_LUXR"/>
    <property type="match status" value="1"/>
</dbReference>
<dbReference type="InterPro" id="IPR000792">
    <property type="entry name" value="Tscrpt_reg_LuxR_C"/>
</dbReference>
<feature type="non-terminal residue" evidence="6">
    <location>
        <position position="221"/>
    </location>
</feature>
<dbReference type="Proteomes" id="UP000605361">
    <property type="component" value="Unassembled WGS sequence"/>
</dbReference>
<evidence type="ECO:0000313" key="6">
    <source>
        <dbReference type="EMBL" id="MBF8194557.1"/>
    </source>
</evidence>
<dbReference type="PRINTS" id="PR00038">
    <property type="entry name" value="HTHLUXR"/>
</dbReference>